<feature type="chain" id="PRO_5047206977" description="Sulfur globule protein CV3 domain protein" evidence="1">
    <location>
        <begin position="20"/>
        <end position="82"/>
    </location>
</feature>
<gene>
    <name evidence="2" type="primary">Necator_chrII.g8627</name>
    <name evidence="2" type="ORF">RB195_020832</name>
</gene>
<evidence type="ECO:0008006" key="4">
    <source>
        <dbReference type="Google" id="ProtNLM"/>
    </source>
</evidence>
<sequence length="82" mass="9901">MRLLHFLLIFAVVVITALAAPKPLQGIRTKRRSFFGFGRRWFGFPPWGFPRWGFRPWGFPPWGFGGPFCCFRRPWFYPYWWG</sequence>
<keyword evidence="1" id="KW-0732">Signal</keyword>
<comment type="caution">
    <text evidence="2">The sequence shown here is derived from an EMBL/GenBank/DDBJ whole genome shotgun (WGS) entry which is preliminary data.</text>
</comment>
<name>A0ABR1CKS0_NECAM</name>
<keyword evidence="3" id="KW-1185">Reference proteome</keyword>
<feature type="signal peptide" evidence="1">
    <location>
        <begin position="1"/>
        <end position="19"/>
    </location>
</feature>
<evidence type="ECO:0000313" key="3">
    <source>
        <dbReference type="Proteomes" id="UP001303046"/>
    </source>
</evidence>
<proteinExistence type="predicted"/>
<accession>A0ABR1CKS0</accession>
<reference evidence="2 3" key="1">
    <citation type="submission" date="2023-08" db="EMBL/GenBank/DDBJ databases">
        <title>A Necator americanus chromosomal reference genome.</title>
        <authorList>
            <person name="Ilik V."/>
            <person name="Petrzelkova K.J."/>
            <person name="Pardy F."/>
            <person name="Fuh T."/>
            <person name="Niatou-Singa F.S."/>
            <person name="Gouil Q."/>
            <person name="Baker L."/>
            <person name="Ritchie M.E."/>
            <person name="Jex A.R."/>
            <person name="Gazzola D."/>
            <person name="Li H."/>
            <person name="Toshio Fujiwara R."/>
            <person name="Zhan B."/>
            <person name="Aroian R.V."/>
            <person name="Pafco B."/>
            <person name="Schwarz E.M."/>
        </authorList>
    </citation>
    <scope>NUCLEOTIDE SEQUENCE [LARGE SCALE GENOMIC DNA]</scope>
    <source>
        <strain evidence="2 3">Aroian</strain>
        <tissue evidence="2">Whole animal</tissue>
    </source>
</reference>
<protein>
    <recommendedName>
        <fullName evidence="4">Sulfur globule protein CV3 domain protein</fullName>
    </recommendedName>
</protein>
<evidence type="ECO:0000313" key="2">
    <source>
        <dbReference type="EMBL" id="KAK6738979.1"/>
    </source>
</evidence>
<evidence type="ECO:0000256" key="1">
    <source>
        <dbReference type="SAM" id="SignalP"/>
    </source>
</evidence>
<dbReference type="EMBL" id="JAVFWL010000002">
    <property type="protein sequence ID" value="KAK6738979.1"/>
    <property type="molecule type" value="Genomic_DNA"/>
</dbReference>
<organism evidence="2 3">
    <name type="scientific">Necator americanus</name>
    <name type="common">Human hookworm</name>
    <dbReference type="NCBI Taxonomy" id="51031"/>
    <lineage>
        <taxon>Eukaryota</taxon>
        <taxon>Metazoa</taxon>
        <taxon>Ecdysozoa</taxon>
        <taxon>Nematoda</taxon>
        <taxon>Chromadorea</taxon>
        <taxon>Rhabditida</taxon>
        <taxon>Rhabditina</taxon>
        <taxon>Rhabditomorpha</taxon>
        <taxon>Strongyloidea</taxon>
        <taxon>Ancylostomatidae</taxon>
        <taxon>Bunostominae</taxon>
        <taxon>Necator</taxon>
    </lineage>
</organism>
<dbReference type="Proteomes" id="UP001303046">
    <property type="component" value="Unassembled WGS sequence"/>
</dbReference>